<dbReference type="EMBL" id="JAVKPK010000093">
    <property type="protein sequence ID" value="MDR7667116.1"/>
    <property type="molecule type" value="Genomic_DNA"/>
</dbReference>
<dbReference type="Proteomes" id="UP001246244">
    <property type="component" value="Unassembled WGS sequence"/>
</dbReference>
<evidence type="ECO:0000313" key="2">
    <source>
        <dbReference type="Proteomes" id="UP001246244"/>
    </source>
</evidence>
<name>A0ABU2D550_9EURY</name>
<accession>A0ABU2D550</accession>
<organism evidence="1 2">
    <name type="scientific">Methanosarcina baikalica</name>
    <dbReference type="NCBI Taxonomy" id="3073890"/>
    <lineage>
        <taxon>Archaea</taxon>
        <taxon>Methanobacteriati</taxon>
        <taxon>Methanobacteriota</taxon>
        <taxon>Stenosarchaea group</taxon>
        <taxon>Methanomicrobia</taxon>
        <taxon>Methanosarcinales</taxon>
        <taxon>Methanosarcinaceae</taxon>
        <taxon>Methanosarcina</taxon>
    </lineage>
</organism>
<evidence type="ECO:0000313" key="1">
    <source>
        <dbReference type="EMBL" id="MDR7667116.1"/>
    </source>
</evidence>
<gene>
    <name evidence="1" type="ORF">RG963_15305</name>
</gene>
<reference evidence="2" key="1">
    <citation type="submission" date="2023-07" db="EMBL/GenBank/DDBJ databases">
        <title>Whole-genome sequencing of a new Methanosarcina sp. Z-7115.</title>
        <authorList>
            <person name="Zhilina T.N."/>
            <person name="Merkel A.Y."/>
        </authorList>
    </citation>
    <scope>NUCLEOTIDE SEQUENCE [LARGE SCALE GENOMIC DNA]</scope>
    <source>
        <strain evidence="2">Z-7115</strain>
    </source>
</reference>
<sequence length="174" mass="20260">MQTIEVGKPFPGTNPINESVIFEFKQSGGFLRIAWTSPSQFELKQFAEGKIKLGLMEIDGIIFILVKFGSMSWMDAPYHVKFFPPYDIEDLNDMNKGYLINYVMLDAKTRIVKVLKLLEMPHGMSLQFKELVTKQRETSIDGYDQRFFQIYKKHSTNDLVRMAKTYDLVKKDKL</sequence>
<proteinExistence type="predicted"/>
<dbReference type="RefSeq" id="WP_310577144.1">
    <property type="nucleotide sequence ID" value="NZ_JAVKPK010000093.1"/>
</dbReference>
<protein>
    <submittedName>
        <fullName evidence="1">Uncharacterized protein</fullName>
    </submittedName>
</protein>
<keyword evidence="2" id="KW-1185">Reference proteome</keyword>
<comment type="caution">
    <text evidence="1">The sequence shown here is derived from an EMBL/GenBank/DDBJ whole genome shotgun (WGS) entry which is preliminary data.</text>
</comment>